<name>A0A9R1XSU3_LACSA</name>
<dbReference type="EMBL" id="NBSK02000003">
    <property type="protein sequence ID" value="KAJ0218117.1"/>
    <property type="molecule type" value="Genomic_DNA"/>
</dbReference>
<dbReference type="Pfam" id="PF03004">
    <property type="entry name" value="Transposase_24"/>
    <property type="match status" value="1"/>
</dbReference>
<dbReference type="AlphaFoldDB" id="A0A9R1XSU3"/>
<gene>
    <name evidence="1" type="ORF">LSAT_V11C300149130</name>
</gene>
<proteinExistence type="predicted"/>
<organism evidence="1 2">
    <name type="scientific">Lactuca sativa</name>
    <name type="common">Garden lettuce</name>
    <dbReference type="NCBI Taxonomy" id="4236"/>
    <lineage>
        <taxon>Eukaryota</taxon>
        <taxon>Viridiplantae</taxon>
        <taxon>Streptophyta</taxon>
        <taxon>Embryophyta</taxon>
        <taxon>Tracheophyta</taxon>
        <taxon>Spermatophyta</taxon>
        <taxon>Magnoliopsida</taxon>
        <taxon>eudicotyledons</taxon>
        <taxon>Gunneridae</taxon>
        <taxon>Pentapetalae</taxon>
        <taxon>asterids</taxon>
        <taxon>campanulids</taxon>
        <taxon>Asterales</taxon>
        <taxon>Asteraceae</taxon>
        <taxon>Cichorioideae</taxon>
        <taxon>Cichorieae</taxon>
        <taxon>Lactucinae</taxon>
        <taxon>Lactuca</taxon>
    </lineage>
</organism>
<dbReference type="Proteomes" id="UP000235145">
    <property type="component" value="Unassembled WGS sequence"/>
</dbReference>
<sequence>MNDYAKNRLLRVQENQARLKDVGFKSIAYSLTSLVESQKSKKKQVKPLYTGARDLDYIPDFGDNNDGDYHEVARSVEVSKKQNHPQYIAPMSMNRIANLTRQRWVIVPNVSNKYPLVSNKRYSRAKEIRKSPKNMHTASPKSVARICDEMKNEYTNKEFPTLTQMFEHIRKRTDEHVCLDTDDDTANKIEQMKKCEHLENESDVVDPYMIVMKKDNDGCCRLYGRGVTNRLIKKVGGDASYMISVRLMESFKANELGINELIEMRKEIQENHEKYRLN</sequence>
<evidence type="ECO:0000313" key="2">
    <source>
        <dbReference type="Proteomes" id="UP000235145"/>
    </source>
</evidence>
<keyword evidence="2" id="KW-1185">Reference proteome</keyword>
<dbReference type="InterPro" id="IPR004252">
    <property type="entry name" value="Probable_transposase_24"/>
</dbReference>
<evidence type="ECO:0000313" key="1">
    <source>
        <dbReference type="EMBL" id="KAJ0218117.1"/>
    </source>
</evidence>
<comment type="caution">
    <text evidence="1">The sequence shown here is derived from an EMBL/GenBank/DDBJ whole genome shotgun (WGS) entry which is preliminary data.</text>
</comment>
<accession>A0A9R1XSU3</accession>
<reference evidence="1 2" key="1">
    <citation type="journal article" date="2017" name="Nat. Commun.">
        <title>Genome assembly with in vitro proximity ligation data and whole-genome triplication in lettuce.</title>
        <authorList>
            <person name="Reyes-Chin-Wo S."/>
            <person name="Wang Z."/>
            <person name="Yang X."/>
            <person name="Kozik A."/>
            <person name="Arikit S."/>
            <person name="Song C."/>
            <person name="Xia L."/>
            <person name="Froenicke L."/>
            <person name="Lavelle D.O."/>
            <person name="Truco M.J."/>
            <person name="Xia R."/>
            <person name="Zhu S."/>
            <person name="Xu C."/>
            <person name="Xu H."/>
            <person name="Xu X."/>
            <person name="Cox K."/>
            <person name="Korf I."/>
            <person name="Meyers B.C."/>
            <person name="Michelmore R.W."/>
        </authorList>
    </citation>
    <scope>NUCLEOTIDE SEQUENCE [LARGE SCALE GENOMIC DNA]</scope>
    <source>
        <strain evidence="2">cv. Salinas</strain>
        <tissue evidence="1">Seedlings</tissue>
    </source>
</reference>
<protein>
    <submittedName>
        <fullName evidence="1">Uncharacterized protein</fullName>
    </submittedName>
</protein>